<dbReference type="Pfam" id="PF02656">
    <property type="entry name" value="DUF202"/>
    <property type="match status" value="1"/>
</dbReference>
<dbReference type="RefSeq" id="XP_069227803.1">
    <property type="nucleotide sequence ID" value="XM_069375552.1"/>
</dbReference>
<evidence type="ECO:0000256" key="1">
    <source>
        <dbReference type="ARBA" id="ARBA00004128"/>
    </source>
</evidence>
<dbReference type="InterPro" id="IPR042267">
    <property type="entry name" value="VTC_sf"/>
</dbReference>
<keyword evidence="5 7" id="KW-0472">Membrane</keyword>
<dbReference type="PANTHER" id="PTHR46140">
    <property type="entry name" value="VACUOLAR TRANSPORTER CHAPERONE 1-RELATED"/>
    <property type="match status" value="1"/>
</dbReference>
<feature type="transmembrane region" description="Helical" evidence="7">
    <location>
        <begin position="721"/>
        <end position="740"/>
    </location>
</feature>
<dbReference type="InterPro" id="IPR051572">
    <property type="entry name" value="VTC_Complex_Subunit"/>
</dbReference>
<organism evidence="9 10">
    <name type="scientific">Cladosporium halotolerans</name>
    <dbReference type="NCBI Taxonomy" id="1052096"/>
    <lineage>
        <taxon>Eukaryota</taxon>
        <taxon>Fungi</taxon>
        <taxon>Dikarya</taxon>
        <taxon>Ascomycota</taxon>
        <taxon>Pezizomycotina</taxon>
        <taxon>Dothideomycetes</taxon>
        <taxon>Dothideomycetidae</taxon>
        <taxon>Cladosporiales</taxon>
        <taxon>Cladosporiaceae</taxon>
        <taxon>Cladosporium</taxon>
    </lineage>
</organism>
<accession>A0AB34KI31</accession>
<sequence>MRFGRTLEKSIYPPWRDNYINYGKLKKLLREDDSANSSPDRQASDRWTEDDEGAFVDELVNNQLEQVHAFHKDTYEKLTDRTAKCEARLDSIAILDKGPSEDKQQNGEGSNGKKPVPSEEERKNILKEVLGQLDEITKETNELEKYARINYAGFLKAAKKHDRKRGHAYRVRPLLQVRLAALPFNKEDYNPLLYRLSAMYSFVRQHLEGVEPHRGPSMSENGPGKEEYTSHKFWVHPENLLEVKTVILRRLPVLVYNPQTSKIAEGTQPDPSITSIYFDNPAFNLYSNKVDHGEASSLRMRWYGQLNSKPEIFVEKKTVGEDDTSHEDRFKTKEKYVQRFIQGEYKMEKQIQKLSNQAGADSNEAKQFKEAVDEIQSFIQTNDLQPVLRANYTRTAFQVPGDSRIRISLDTDLAFIREDAIDSGRPCRDPESWHRTDIDNNELSYPFSSIRKGEVSRFPFALLEIKIRSSDRKRLEWVQDLMNSHLVKDAPRFSKFVHGVANLFEDYVNTFPFWLSEMETDIRRDPQQAFEEEQAKKRKERDDEFAVGSLLKSRPSQSFGGGNAIVSPVGSPSASTIKAKSPDERRKSTLAMATSHSSSQVPTQNNETVEEADEDETGIRTYGTTDQQQQSASSRLVDLFPSFSTSKYANARRSAKLPPGVQEPSQWIKDQGPVKVEAKVWLANQRTFIKWQHVSVLLGSLGLGLYNAAGVDNNIARSLALVYTLVAVFTGAWGYGIYMWRQSLIFKRSGRDFDAITGPIVVCVGLIVALLLNFAFKYRAAMEHREHGHHGHHDSSFNQTQMLPHDGDLKVF</sequence>
<dbReference type="InterPro" id="IPR004331">
    <property type="entry name" value="SPX_dom"/>
</dbReference>
<evidence type="ECO:0000256" key="5">
    <source>
        <dbReference type="ARBA" id="ARBA00023136"/>
    </source>
</evidence>
<protein>
    <recommendedName>
        <fullName evidence="8">SPX domain-containing protein</fullName>
    </recommendedName>
</protein>
<evidence type="ECO:0000256" key="3">
    <source>
        <dbReference type="ARBA" id="ARBA00022692"/>
    </source>
</evidence>
<dbReference type="GO" id="GO:0000329">
    <property type="term" value="C:fungal-type vacuole membrane"/>
    <property type="evidence" value="ECO:0007669"/>
    <property type="project" value="TreeGrafter"/>
</dbReference>
<feature type="domain" description="SPX" evidence="8">
    <location>
        <begin position="1"/>
        <end position="175"/>
    </location>
</feature>
<keyword evidence="10" id="KW-1185">Reference proteome</keyword>
<dbReference type="PANTHER" id="PTHR46140:SF2">
    <property type="entry name" value="VACUOLAR TRANSPORTER CHAPERONE 3 COMPLEX SUBUNIT 3-RELATED"/>
    <property type="match status" value="1"/>
</dbReference>
<dbReference type="Proteomes" id="UP000803884">
    <property type="component" value="Unassembled WGS sequence"/>
</dbReference>
<name>A0AB34KI31_9PEZI</name>
<keyword evidence="4 7" id="KW-1133">Transmembrane helix</keyword>
<keyword evidence="3 7" id="KW-0812">Transmembrane</keyword>
<dbReference type="Pfam" id="PF09359">
    <property type="entry name" value="VTC"/>
    <property type="match status" value="1"/>
</dbReference>
<evidence type="ECO:0000313" key="9">
    <source>
        <dbReference type="EMBL" id="KAL1584697.1"/>
    </source>
</evidence>
<dbReference type="GO" id="GO:0033254">
    <property type="term" value="C:vacuolar transporter chaperone complex"/>
    <property type="evidence" value="ECO:0007669"/>
    <property type="project" value="TreeGrafter"/>
</dbReference>
<feature type="region of interest" description="Disordered" evidence="6">
    <location>
        <begin position="95"/>
        <end position="121"/>
    </location>
</feature>
<dbReference type="GO" id="GO:0006799">
    <property type="term" value="P:polyphosphate biosynthetic process"/>
    <property type="evidence" value="ECO:0007669"/>
    <property type="project" value="UniProtKB-ARBA"/>
</dbReference>
<evidence type="ECO:0000256" key="4">
    <source>
        <dbReference type="ARBA" id="ARBA00022989"/>
    </source>
</evidence>
<dbReference type="FunFam" id="3.20.100.30:FF:000002">
    <property type="entry name" value="Vacuolar transporter chaperone"/>
    <property type="match status" value="1"/>
</dbReference>
<dbReference type="InterPro" id="IPR018966">
    <property type="entry name" value="VTC_domain"/>
</dbReference>
<dbReference type="Gene3D" id="3.20.100.30">
    <property type="entry name" value="VTC, catalytic tunnel domain"/>
    <property type="match status" value="1"/>
</dbReference>
<dbReference type="CDD" id="cd14480">
    <property type="entry name" value="SPX_VTC2_like"/>
    <property type="match status" value="1"/>
</dbReference>
<dbReference type="InterPro" id="IPR003807">
    <property type="entry name" value="DUF202"/>
</dbReference>
<comment type="caution">
    <text evidence="9">The sequence shown here is derived from an EMBL/GenBank/DDBJ whole genome shotgun (WGS) entry which is preliminary data.</text>
</comment>
<dbReference type="GeneID" id="96008390"/>
<comment type="subcellular location">
    <subcellularLocation>
        <location evidence="1">Vacuole membrane</location>
        <topology evidence="1">Multi-pass membrane protein</topology>
    </subcellularLocation>
</comment>
<feature type="transmembrane region" description="Helical" evidence="7">
    <location>
        <begin position="755"/>
        <end position="776"/>
    </location>
</feature>
<gene>
    <name evidence="9" type="ORF">WHR41_06947</name>
</gene>
<proteinExistence type="predicted"/>
<evidence type="ECO:0000256" key="2">
    <source>
        <dbReference type="ARBA" id="ARBA00022554"/>
    </source>
</evidence>
<feature type="region of interest" description="Disordered" evidence="6">
    <location>
        <begin position="789"/>
        <end position="812"/>
    </location>
</feature>
<reference evidence="9 10" key="1">
    <citation type="journal article" date="2020" name="Microbiol. Resour. Announc.">
        <title>Draft Genome Sequence of a Cladosporium Species Isolated from the Mesophotic Ascidian Didemnum maculosum.</title>
        <authorList>
            <person name="Gioti A."/>
            <person name="Siaperas R."/>
            <person name="Nikolaivits E."/>
            <person name="Le Goff G."/>
            <person name="Ouazzani J."/>
            <person name="Kotoulas G."/>
            <person name="Topakas E."/>
        </authorList>
    </citation>
    <scope>NUCLEOTIDE SEQUENCE [LARGE SCALE GENOMIC DNA]</scope>
    <source>
        <strain evidence="9 10">TM138-S3</strain>
    </source>
</reference>
<dbReference type="AlphaFoldDB" id="A0AB34KI31"/>
<evidence type="ECO:0000256" key="6">
    <source>
        <dbReference type="SAM" id="MobiDB-lite"/>
    </source>
</evidence>
<dbReference type="PROSITE" id="PS51382">
    <property type="entry name" value="SPX"/>
    <property type="match status" value="1"/>
</dbReference>
<dbReference type="EMBL" id="JAAQHG020000024">
    <property type="protein sequence ID" value="KAL1584697.1"/>
    <property type="molecule type" value="Genomic_DNA"/>
</dbReference>
<feature type="compositionally biased region" description="Polar residues" evidence="6">
    <location>
        <begin position="591"/>
        <end position="607"/>
    </location>
</feature>
<evidence type="ECO:0000259" key="8">
    <source>
        <dbReference type="PROSITE" id="PS51382"/>
    </source>
</evidence>
<feature type="region of interest" description="Disordered" evidence="6">
    <location>
        <begin position="550"/>
        <end position="616"/>
    </location>
</feature>
<evidence type="ECO:0000256" key="7">
    <source>
        <dbReference type="SAM" id="Phobius"/>
    </source>
</evidence>
<keyword evidence="2" id="KW-0926">Vacuole</keyword>
<feature type="transmembrane region" description="Helical" evidence="7">
    <location>
        <begin position="691"/>
        <end position="709"/>
    </location>
</feature>
<evidence type="ECO:0000313" key="10">
    <source>
        <dbReference type="Proteomes" id="UP000803884"/>
    </source>
</evidence>